<dbReference type="GO" id="GO:0016301">
    <property type="term" value="F:kinase activity"/>
    <property type="evidence" value="ECO:0007669"/>
    <property type="project" value="UniProtKB-KW"/>
</dbReference>
<keyword evidence="10 17" id="KW-0472">Membrane</keyword>
<evidence type="ECO:0000256" key="16">
    <source>
        <dbReference type="PROSITE-ProRule" id="PRU00421"/>
    </source>
</evidence>
<dbReference type="PROSITE" id="PS51093">
    <property type="entry name" value="PTS_EIIA_TYPE_1"/>
    <property type="match status" value="1"/>
</dbReference>
<dbReference type="InterPro" id="IPR011297">
    <property type="entry name" value="PTS_IIABC_b_glu"/>
</dbReference>
<dbReference type="Gene3D" id="2.70.70.10">
    <property type="entry name" value="Glucose Permease (Domain IIA)"/>
    <property type="match status" value="1"/>
</dbReference>
<evidence type="ECO:0000256" key="6">
    <source>
        <dbReference type="ARBA" id="ARBA00022683"/>
    </source>
</evidence>
<feature type="domain" description="PTS EIIA type-1" evidence="18">
    <location>
        <begin position="481"/>
        <end position="585"/>
    </location>
</feature>
<dbReference type="FunFam" id="3.30.1360.60:FF:000001">
    <property type="entry name" value="PTS system glucose-specific IIBC component PtsG"/>
    <property type="match status" value="1"/>
</dbReference>
<dbReference type="GO" id="GO:0015771">
    <property type="term" value="P:trehalose transport"/>
    <property type="evidence" value="ECO:0007669"/>
    <property type="project" value="TreeGrafter"/>
</dbReference>
<comment type="subcellular location">
    <subcellularLocation>
        <location evidence="1">Cell membrane</location>
        <topology evidence="1">Multi-pass membrane protein</topology>
    </subcellularLocation>
</comment>
<dbReference type="FunFam" id="2.70.70.10:FF:000001">
    <property type="entry name" value="PTS system glucose-specific IIA component"/>
    <property type="match status" value="1"/>
</dbReference>
<feature type="transmembrane region" description="Helical" evidence="17">
    <location>
        <begin position="233"/>
        <end position="254"/>
    </location>
</feature>
<organism evidence="21 22">
    <name type="scientific">Carnobacterium maltaromaticum</name>
    <name type="common">Carnobacterium piscicola</name>
    <dbReference type="NCBI Taxonomy" id="2751"/>
    <lineage>
        <taxon>Bacteria</taxon>
        <taxon>Bacillati</taxon>
        <taxon>Bacillota</taxon>
        <taxon>Bacilli</taxon>
        <taxon>Lactobacillales</taxon>
        <taxon>Carnobacteriaceae</taxon>
        <taxon>Carnobacterium</taxon>
    </lineage>
</organism>
<dbReference type="NCBIfam" id="TIGR01995">
    <property type="entry name" value="PTS-II-ABC-beta"/>
    <property type="match status" value="1"/>
</dbReference>
<dbReference type="Pfam" id="PF02378">
    <property type="entry name" value="PTS_EIIC"/>
    <property type="match status" value="1"/>
</dbReference>
<evidence type="ECO:0000256" key="13">
    <source>
        <dbReference type="ARBA" id="ARBA00048931"/>
    </source>
</evidence>
<keyword evidence="2" id="KW-0813">Transport</keyword>
<keyword evidence="9 17" id="KW-1133">Transmembrane helix</keyword>
<dbReference type="InterPro" id="IPR001127">
    <property type="entry name" value="PTS_EIIA_1_perm"/>
</dbReference>
<dbReference type="Pfam" id="PF00358">
    <property type="entry name" value="PTS_EIIA_1"/>
    <property type="match status" value="1"/>
</dbReference>
<keyword evidence="3" id="KW-1003">Cell membrane</keyword>
<evidence type="ECO:0000256" key="4">
    <source>
        <dbReference type="ARBA" id="ARBA00022597"/>
    </source>
</evidence>
<dbReference type="GO" id="GO:0090589">
    <property type="term" value="F:protein-phosphocysteine-trehalose phosphotransferase system transporter activity"/>
    <property type="evidence" value="ECO:0007669"/>
    <property type="project" value="TreeGrafter"/>
</dbReference>
<comment type="caution">
    <text evidence="21">The sequence shown here is derived from an EMBL/GenBank/DDBJ whole genome shotgun (WGS) entry which is preliminary data.</text>
</comment>
<dbReference type="InterPro" id="IPR001996">
    <property type="entry name" value="PTS_IIB_1"/>
</dbReference>
<dbReference type="CDD" id="cd00212">
    <property type="entry name" value="PTS_IIB_glc"/>
    <property type="match status" value="1"/>
</dbReference>
<dbReference type="InterPro" id="IPR003352">
    <property type="entry name" value="PTS_EIIC"/>
</dbReference>
<dbReference type="PROSITE" id="PS00371">
    <property type="entry name" value="PTS_EIIA_TYPE_1_HIS"/>
    <property type="match status" value="1"/>
</dbReference>
<keyword evidence="5 21" id="KW-0808">Transferase</keyword>
<protein>
    <recommendedName>
        <fullName evidence="14">PTS system sucrose-specific EIIBCA component</fullName>
        <ecNumber evidence="11">2.7.1.211</ecNumber>
    </recommendedName>
    <alternativeName>
        <fullName evidence="15">EIIBCA-Scr</fullName>
    </alternativeName>
</protein>
<dbReference type="PROSITE" id="PS51098">
    <property type="entry name" value="PTS_EIIB_TYPE_1"/>
    <property type="match status" value="1"/>
</dbReference>
<feature type="transmembrane region" description="Helical" evidence="17">
    <location>
        <begin position="202"/>
        <end position="221"/>
    </location>
</feature>
<evidence type="ECO:0000313" key="22">
    <source>
        <dbReference type="Proteomes" id="UP001290462"/>
    </source>
</evidence>
<evidence type="ECO:0000256" key="1">
    <source>
        <dbReference type="ARBA" id="ARBA00004651"/>
    </source>
</evidence>
<keyword evidence="4" id="KW-0762">Sugar transport</keyword>
<proteinExistence type="predicted"/>
<feature type="transmembrane region" description="Helical" evidence="17">
    <location>
        <begin position="420"/>
        <end position="442"/>
    </location>
</feature>
<dbReference type="Pfam" id="PF00367">
    <property type="entry name" value="PTS_EIIB"/>
    <property type="match status" value="1"/>
</dbReference>
<evidence type="ECO:0000256" key="3">
    <source>
        <dbReference type="ARBA" id="ARBA00022475"/>
    </source>
</evidence>
<keyword evidence="7 17" id="KW-0812">Transmembrane</keyword>
<feature type="domain" description="PTS EIIC type-1" evidence="20">
    <location>
        <begin position="104"/>
        <end position="453"/>
    </location>
</feature>
<evidence type="ECO:0000256" key="5">
    <source>
        <dbReference type="ARBA" id="ARBA00022679"/>
    </source>
</evidence>
<comment type="function">
    <text evidence="12">The phosphoenolpyruvate-dependent sugar phosphotransferase system (sugar PTS), a major carbohydrate active transport system, catalyzes the phosphorylation of incoming sugar substrates concomitantly with their translocation across the cell membrane. This system is involved in sucrose transport.</text>
</comment>
<reference evidence="21" key="1">
    <citation type="submission" date="2023-08" db="EMBL/GenBank/DDBJ databases">
        <title>Genomic characterization of piscicolin 126 produced by Carnobacterium maltaromaticum CM22 strain isolated from salmon (Salmo salar).</title>
        <authorList>
            <person name="Gonzalez-Gragera E."/>
            <person name="Garcia-Lopez J.D."/>
            <person name="Teso-Perez C."/>
            <person name="Gimenez-Hernandez I."/>
            <person name="Peralta-Sanchez J.M."/>
            <person name="Valdivia E."/>
            <person name="Montalban-Lopez M."/>
            <person name="Martin-Platero A.M."/>
            <person name="Banos A."/>
            <person name="Martinez-Bueno M."/>
        </authorList>
    </citation>
    <scope>NUCLEOTIDE SEQUENCE</scope>
    <source>
        <strain evidence="21">CM22</strain>
    </source>
</reference>
<evidence type="ECO:0000256" key="7">
    <source>
        <dbReference type="ARBA" id="ARBA00022692"/>
    </source>
</evidence>
<gene>
    <name evidence="21" type="ORF">RAK27_00180</name>
</gene>
<dbReference type="NCBIfam" id="TIGR00830">
    <property type="entry name" value="PTBA"/>
    <property type="match status" value="1"/>
</dbReference>
<dbReference type="PROSITE" id="PS51103">
    <property type="entry name" value="PTS_EIIC_TYPE_1"/>
    <property type="match status" value="1"/>
</dbReference>
<accession>A0AAW9K101</accession>
<feature type="transmembrane region" description="Helical" evidence="17">
    <location>
        <begin position="102"/>
        <end position="123"/>
    </location>
</feature>
<dbReference type="InterPro" id="IPR036878">
    <property type="entry name" value="Glu_permease_IIB"/>
</dbReference>
<feature type="transmembrane region" description="Helical" evidence="17">
    <location>
        <begin position="373"/>
        <end position="393"/>
    </location>
</feature>
<feature type="transmembrane region" description="Helical" evidence="17">
    <location>
        <begin position="316"/>
        <end position="336"/>
    </location>
</feature>
<evidence type="ECO:0000256" key="17">
    <source>
        <dbReference type="SAM" id="Phobius"/>
    </source>
</evidence>
<evidence type="ECO:0000256" key="10">
    <source>
        <dbReference type="ARBA" id="ARBA00023136"/>
    </source>
</evidence>
<dbReference type="GO" id="GO:0008982">
    <property type="term" value="F:protein-N(PI)-phosphohistidine-sugar phosphotransferase activity"/>
    <property type="evidence" value="ECO:0007669"/>
    <property type="project" value="InterPro"/>
</dbReference>
<dbReference type="InterPro" id="IPR050558">
    <property type="entry name" value="PTS_Sugar-Specific_Components"/>
</dbReference>
<dbReference type="GO" id="GO:0005886">
    <property type="term" value="C:plasma membrane"/>
    <property type="evidence" value="ECO:0007669"/>
    <property type="project" value="UniProtKB-SubCell"/>
</dbReference>
<evidence type="ECO:0000256" key="2">
    <source>
        <dbReference type="ARBA" id="ARBA00022448"/>
    </source>
</evidence>
<evidence type="ECO:0000259" key="19">
    <source>
        <dbReference type="PROSITE" id="PS51098"/>
    </source>
</evidence>
<evidence type="ECO:0000313" key="21">
    <source>
        <dbReference type="EMBL" id="MDZ5757071.1"/>
    </source>
</evidence>
<dbReference type="GO" id="GO:0009401">
    <property type="term" value="P:phosphoenolpyruvate-dependent sugar phosphotransferase system"/>
    <property type="evidence" value="ECO:0007669"/>
    <property type="project" value="UniProtKB-KW"/>
</dbReference>
<feature type="transmembrane region" description="Helical" evidence="17">
    <location>
        <begin position="348"/>
        <end position="367"/>
    </location>
</feature>
<evidence type="ECO:0000256" key="15">
    <source>
        <dbReference type="ARBA" id="ARBA00081008"/>
    </source>
</evidence>
<evidence type="ECO:0000259" key="18">
    <source>
        <dbReference type="PROSITE" id="PS51093"/>
    </source>
</evidence>
<keyword evidence="6" id="KW-0598">Phosphotransferase system</keyword>
<evidence type="ECO:0000256" key="11">
    <source>
        <dbReference type="ARBA" id="ARBA00044053"/>
    </source>
</evidence>
<feature type="transmembrane region" description="Helical" evidence="17">
    <location>
        <begin position="143"/>
        <end position="163"/>
    </location>
</feature>
<comment type="catalytic activity">
    <reaction evidence="13">
        <text>N(pros)-phospho-L-histidyl-[protein](out) + sucrose = sucrose 6(G)-phosphate(in) + L-histidyl-[protein]</text>
        <dbReference type="Rhea" id="RHEA:49236"/>
        <dbReference type="Rhea" id="RHEA-COMP:9745"/>
        <dbReference type="Rhea" id="RHEA-COMP:9746"/>
        <dbReference type="ChEBI" id="CHEBI:17992"/>
        <dbReference type="ChEBI" id="CHEBI:29979"/>
        <dbReference type="ChEBI" id="CHEBI:64837"/>
        <dbReference type="ChEBI" id="CHEBI:91002"/>
        <dbReference type="EC" id="2.7.1.211"/>
    </reaction>
</comment>
<evidence type="ECO:0000256" key="12">
    <source>
        <dbReference type="ARBA" id="ARBA00045139"/>
    </source>
</evidence>
<evidence type="ECO:0000256" key="8">
    <source>
        <dbReference type="ARBA" id="ARBA00022777"/>
    </source>
</evidence>
<sequence length="611" mass="66011">MSNYNELAKIIIDNVGGKENIISVIHCVTRLRFQLADESKVNDEVLKNTDGVVTVMRSGGQYQVVIGTHVPDVYKVVCELAGISNENKPPENTKKMTFMEKFFDIVSGIMLPSIALLSASGIIKGLNILLELTGLYSVESSIYVLFNSIGDAIFYFFPIILGYNTAKKVRMNPYLGMVIGAVLCHPAINGVDMNFWGYKMNITYTSSMLPVILIVLLAAPLEKFLIEKLPKSIKSFTAPMLVLMIAIPIGYILVGPLANAIGGILGNGINALFLLSPVLAGIIIGAFWQVFVLFGVHIVLMMPSIMNIMAGEPDMFMAIVKIVSFAQIAVVLAILFKTKDKKLREISIPAFISGIFGVTEPAIYGVTLPRLKMFIISCIGGGVAGGIVGLLNVKVYTMGGMGIFALPGNIDPAANNFNNLINTLIAIVVSSAVAFLLAFILFKDDKIEEEIEEEILTDMTPTEILSSPLKGIIVPLSTLSDDAFAQEVMGKGIAIDPSEGKLYSPCDGTIMTVFPTKHAIGIISDQGSEILIHIGVDTVRLEGKYFDTKIQSGQKVKKGELLAIFDSDAIRQAGYSLETPIIITNTKDYSDIVSNGEQTAEVGDAILTLMI</sequence>
<feature type="active site" description="Phosphocysteine intermediate; for EIIB activity" evidence="16">
    <location>
        <position position="27"/>
    </location>
</feature>
<dbReference type="InterPro" id="IPR011055">
    <property type="entry name" value="Dup_hybrid_motif"/>
</dbReference>
<dbReference type="RefSeq" id="WP_322808215.1">
    <property type="nucleotide sequence ID" value="NZ_JAVBVO010000001.1"/>
</dbReference>
<dbReference type="SUPFAM" id="SSF51261">
    <property type="entry name" value="Duplicated hybrid motif"/>
    <property type="match status" value="1"/>
</dbReference>
<evidence type="ECO:0000256" key="14">
    <source>
        <dbReference type="ARBA" id="ARBA00074554"/>
    </source>
</evidence>
<dbReference type="SUPFAM" id="SSF55604">
    <property type="entry name" value="Glucose permease domain IIB"/>
    <property type="match status" value="1"/>
</dbReference>
<dbReference type="Gene3D" id="3.30.1360.60">
    <property type="entry name" value="Glucose permease domain IIB"/>
    <property type="match status" value="1"/>
</dbReference>
<dbReference type="InterPro" id="IPR013013">
    <property type="entry name" value="PTS_EIIC_1"/>
</dbReference>
<name>A0AAW9K101_CARML</name>
<dbReference type="InterPro" id="IPR018113">
    <property type="entry name" value="PTrfase_EIIB_Cys"/>
</dbReference>
<dbReference type="AlphaFoldDB" id="A0AAW9K101"/>
<dbReference type="PANTHER" id="PTHR30175:SF1">
    <property type="entry name" value="PTS SYSTEM ARBUTIN-, CELLOBIOSE-, AND SALICIN-SPECIFIC EIIBC COMPONENT-RELATED"/>
    <property type="match status" value="1"/>
</dbReference>
<evidence type="ECO:0000259" key="20">
    <source>
        <dbReference type="PROSITE" id="PS51103"/>
    </source>
</evidence>
<dbReference type="PANTHER" id="PTHR30175">
    <property type="entry name" value="PHOSPHOTRANSFERASE SYSTEM TRANSPORT PROTEIN"/>
    <property type="match status" value="1"/>
</dbReference>
<dbReference type="EC" id="2.7.1.211" evidence="11"/>
<evidence type="ECO:0000256" key="9">
    <source>
        <dbReference type="ARBA" id="ARBA00022989"/>
    </source>
</evidence>
<keyword evidence="8" id="KW-0418">Kinase</keyword>
<dbReference type="PROSITE" id="PS01035">
    <property type="entry name" value="PTS_EIIB_TYPE_1_CYS"/>
    <property type="match status" value="1"/>
</dbReference>
<dbReference type="EMBL" id="JAVBVO010000001">
    <property type="protein sequence ID" value="MDZ5757071.1"/>
    <property type="molecule type" value="Genomic_DNA"/>
</dbReference>
<feature type="domain" description="PTS EIIB type-1" evidence="19">
    <location>
        <begin position="5"/>
        <end position="87"/>
    </location>
</feature>
<dbReference type="Proteomes" id="UP001290462">
    <property type="component" value="Unassembled WGS sequence"/>
</dbReference>